<dbReference type="OrthoDB" id="4226302at2759"/>
<dbReference type="RefSeq" id="XP_025403246.1">
    <property type="nucleotide sequence ID" value="XM_025541650.1"/>
</dbReference>
<feature type="region of interest" description="Disordered" evidence="1">
    <location>
        <begin position="231"/>
        <end position="298"/>
    </location>
</feature>
<dbReference type="Proteomes" id="UP000247233">
    <property type="component" value="Unassembled WGS sequence"/>
</dbReference>
<sequence length="392" mass="44817">MPPTHPEDIELNNALHAALTCTTCSITHIPKFIFHLDLKRGIYNASRNPPFRIARPEPDVAPDEILQSITITLTATISVFVYSSIHRDIDIHIDTHAPLNIIYTCNFTTNIAITTNTNTTLSPSKKPNIPILSPPYKTHHQRQRQRQYHHTPQNPPLPPHPSQSTAYTSQITTYLSLDPSHDEPFAQYLVDYHIHVHYMLQRGVLGLCRDVKDVYEVKGWRGRVHEIDLRDRERNEKHNGNGNGDGDGGGNLAPGGGTLCPEGQEQGQGPRSESEQVQVQAQAQYKSVGARTRSGWTDDPNLQMVYQMALWRKQGTARQRRIDEVRVRWAGIMEERRRQRERELQLQMQKQMQMHRRKGNVKVRVYCKQAAGGRSLLREVELDEVSFGELIR</sequence>
<keyword evidence="3" id="KW-1185">Reference proteome</keyword>
<feature type="region of interest" description="Disordered" evidence="1">
    <location>
        <begin position="121"/>
        <end position="166"/>
    </location>
</feature>
<feature type="compositionally biased region" description="Basic residues" evidence="1">
    <location>
        <begin position="137"/>
        <end position="149"/>
    </location>
</feature>
<gene>
    <name evidence="2" type="ORF">BO70DRAFT_349366</name>
</gene>
<evidence type="ECO:0000313" key="2">
    <source>
        <dbReference type="EMBL" id="PWY90803.1"/>
    </source>
</evidence>
<dbReference type="GeneID" id="37063887"/>
<dbReference type="AlphaFoldDB" id="A0A317WWT8"/>
<reference evidence="2 3" key="1">
    <citation type="submission" date="2016-12" db="EMBL/GenBank/DDBJ databases">
        <title>The genomes of Aspergillus section Nigri reveals drivers in fungal speciation.</title>
        <authorList>
            <consortium name="DOE Joint Genome Institute"/>
            <person name="Vesth T.C."/>
            <person name="Nybo J."/>
            <person name="Theobald S."/>
            <person name="Brandl J."/>
            <person name="Frisvad J.C."/>
            <person name="Nielsen K.F."/>
            <person name="Lyhne E.K."/>
            <person name="Kogle M.E."/>
            <person name="Kuo A."/>
            <person name="Riley R."/>
            <person name="Clum A."/>
            <person name="Nolan M."/>
            <person name="Lipzen A."/>
            <person name="Salamov A."/>
            <person name="Henrissat B."/>
            <person name="Wiebenga A."/>
            <person name="De Vries R.P."/>
            <person name="Grigoriev I.V."/>
            <person name="Mortensen U.H."/>
            <person name="Andersen M.R."/>
            <person name="Baker S.E."/>
        </authorList>
    </citation>
    <scope>NUCLEOTIDE SEQUENCE [LARGE SCALE GENOMIC DNA]</scope>
    <source>
        <strain evidence="2 3">CBS 117.55</strain>
    </source>
</reference>
<dbReference type="EMBL" id="MSFL01000002">
    <property type="protein sequence ID" value="PWY90803.1"/>
    <property type="molecule type" value="Genomic_DNA"/>
</dbReference>
<protein>
    <submittedName>
        <fullName evidence="2">Uncharacterized protein</fullName>
    </submittedName>
</protein>
<accession>A0A317WWT8</accession>
<comment type="caution">
    <text evidence="2">The sequence shown here is derived from an EMBL/GenBank/DDBJ whole genome shotgun (WGS) entry which is preliminary data.</text>
</comment>
<organism evidence="2 3">
    <name type="scientific">Aspergillus heteromorphus CBS 117.55</name>
    <dbReference type="NCBI Taxonomy" id="1448321"/>
    <lineage>
        <taxon>Eukaryota</taxon>
        <taxon>Fungi</taxon>
        <taxon>Dikarya</taxon>
        <taxon>Ascomycota</taxon>
        <taxon>Pezizomycotina</taxon>
        <taxon>Eurotiomycetes</taxon>
        <taxon>Eurotiomycetidae</taxon>
        <taxon>Eurotiales</taxon>
        <taxon>Aspergillaceae</taxon>
        <taxon>Aspergillus</taxon>
        <taxon>Aspergillus subgen. Circumdati</taxon>
    </lineage>
</organism>
<evidence type="ECO:0000256" key="1">
    <source>
        <dbReference type="SAM" id="MobiDB-lite"/>
    </source>
</evidence>
<dbReference type="VEuPathDB" id="FungiDB:BO70DRAFT_349366"/>
<feature type="compositionally biased region" description="Gly residues" evidence="1">
    <location>
        <begin position="241"/>
        <end position="258"/>
    </location>
</feature>
<name>A0A317WWT8_9EURO</name>
<feature type="compositionally biased region" description="Low complexity" evidence="1">
    <location>
        <begin position="275"/>
        <end position="284"/>
    </location>
</feature>
<evidence type="ECO:0000313" key="3">
    <source>
        <dbReference type="Proteomes" id="UP000247233"/>
    </source>
</evidence>
<proteinExistence type="predicted"/>